<dbReference type="PRINTS" id="PR00705">
    <property type="entry name" value="PAPAIN"/>
</dbReference>
<evidence type="ECO:0000256" key="2">
    <source>
        <dbReference type="ARBA" id="ARBA00022670"/>
    </source>
</evidence>
<evidence type="ECO:0000256" key="5">
    <source>
        <dbReference type="SAM" id="SignalP"/>
    </source>
</evidence>
<dbReference type="InterPro" id="IPR000668">
    <property type="entry name" value="Peptidase_C1A_C"/>
</dbReference>
<protein>
    <submittedName>
        <fullName evidence="8">Cathepsin L1-like</fullName>
    </submittedName>
</protein>
<gene>
    <name evidence="8" type="ORF">NXF25_000133</name>
</gene>
<keyword evidence="5" id="KW-0732">Signal</keyword>
<dbReference type="PROSITE" id="PS00640">
    <property type="entry name" value="THIOL_PROTEASE_ASN"/>
    <property type="match status" value="1"/>
</dbReference>
<dbReference type="Pfam" id="PF00112">
    <property type="entry name" value="Peptidase_C1"/>
    <property type="match status" value="1"/>
</dbReference>
<sequence length="424" mass="47336">MLERKTMLSISVTALIWLVSLRTLSTALDPTLEGTWRDWKATHGKEYALQEEESFRRAVWEDNLKMIDDHNKQADLGKYTYWLGMNHFGDLTNEELDNRLHYLFSDFDNVTKGNGIMFKSSADPDIPDQVDWRIKGAVTKVKDQGNCRSSWSFSATGALEGMHFKKTGKLVSLSEQNLIDCSKQQGNKGCKGGMMHLAFESVKKRGGIDSEQSYPYDGEVGFCRYKPEESVTRCNSFGRIQKGDEKGLQEAVAKIGPVSVGIDARSTKFHFYKSGIFGSHNKGLKQITHDMLIVGYNDSRKDSGYWILKNSWSNVWGEKGYMRLAKGSNECAVANYAPISSRPCCRPDPIPRRLSVDNCGAEGKKNWRAPPAKLMCYSALVDFPPSVLHLIASSEEKERASPARCGLPTRARAGEVKNGASCLA</sequence>
<dbReference type="GO" id="GO:0006508">
    <property type="term" value="P:proteolysis"/>
    <property type="evidence" value="ECO:0007669"/>
    <property type="project" value="UniProtKB-KW"/>
</dbReference>
<comment type="caution">
    <text evidence="8">The sequence shown here is derived from an EMBL/GenBank/DDBJ whole genome shotgun (WGS) entry which is preliminary data.</text>
</comment>
<dbReference type="FunFam" id="3.90.70.10:FF:000006">
    <property type="entry name" value="Cathepsin S"/>
    <property type="match status" value="1"/>
</dbReference>
<dbReference type="Proteomes" id="UP001474421">
    <property type="component" value="Unassembled WGS sequence"/>
</dbReference>
<organism evidence="8 9">
    <name type="scientific">Crotalus adamanteus</name>
    <name type="common">Eastern diamondback rattlesnake</name>
    <dbReference type="NCBI Taxonomy" id="8729"/>
    <lineage>
        <taxon>Eukaryota</taxon>
        <taxon>Metazoa</taxon>
        <taxon>Chordata</taxon>
        <taxon>Craniata</taxon>
        <taxon>Vertebrata</taxon>
        <taxon>Euteleostomi</taxon>
        <taxon>Lepidosauria</taxon>
        <taxon>Squamata</taxon>
        <taxon>Bifurcata</taxon>
        <taxon>Unidentata</taxon>
        <taxon>Episquamata</taxon>
        <taxon>Toxicofera</taxon>
        <taxon>Serpentes</taxon>
        <taxon>Colubroidea</taxon>
        <taxon>Viperidae</taxon>
        <taxon>Crotalinae</taxon>
        <taxon>Crotalus</taxon>
    </lineage>
</organism>
<evidence type="ECO:0000259" key="6">
    <source>
        <dbReference type="SMART" id="SM00645"/>
    </source>
</evidence>
<proteinExistence type="inferred from homology"/>
<dbReference type="SMART" id="SM00848">
    <property type="entry name" value="Inhibitor_I29"/>
    <property type="match status" value="1"/>
</dbReference>
<feature type="domain" description="Peptidase C1A papain C-terminal" evidence="6">
    <location>
        <begin position="126"/>
        <end position="341"/>
    </location>
</feature>
<keyword evidence="9" id="KW-1185">Reference proteome</keyword>
<evidence type="ECO:0000259" key="7">
    <source>
        <dbReference type="SMART" id="SM00848"/>
    </source>
</evidence>
<keyword evidence="3" id="KW-0378">Hydrolase</keyword>
<name>A0AAW1C4J6_CROAD</name>
<accession>A0AAW1C4J6</accession>
<dbReference type="CDD" id="cd02248">
    <property type="entry name" value="Peptidase_C1A"/>
    <property type="match status" value="1"/>
</dbReference>
<feature type="domain" description="Cathepsin propeptide inhibitor" evidence="7">
    <location>
        <begin position="36"/>
        <end position="96"/>
    </location>
</feature>
<keyword evidence="4" id="KW-0788">Thiol protease</keyword>
<dbReference type="PANTHER" id="PTHR12411">
    <property type="entry name" value="CYSTEINE PROTEASE FAMILY C1-RELATED"/>
    <property type="match status" value="1"/>
</dbReference>
<dbReference type="AlphaFoldDB" id="A0AAW1C4J6"/>
<dbReference type="InterPro" id="IPR025661">
    <property type="entry name" value="Pept_asp_AS"/>
</dbReference>
<dbReference type="SUPFAM" id="SSF54001">
    <property type="entry name" value="Cysteine proteinases"/>
    <property type="match status" value="1"/>
</dbReference>
<keyword evidence="2" id="KW-0645">Protease</keyword>
<comment type="similarity">
    <text evidence="1">Belongs to the peptidase C1 family.</text>
</comment>
<evidence type="ECO:0000256" key="4">
    <source>
        <dbReference type="ARBA" id="ARBA00022807"/>
    </source>
</evidence>
<evidence type="ECO:0000256" key="3">
    <source>
        <dbReference type="ARBA" id="ARBA00022801"/>
    </source>
</evidence>
<evidence type="ECO:0000313" key="9">
    <source>
        <dbReference type="Proteomes" id="UP001474421"/>
    </source>
</evidence>
<dbReference type="EMBL" id="JAOTOJ010000001">
    <property type="protein sequence ID" value="KAK9408958.1"/>
    <property type="molecule type" value="Genomic_DNA"/>
</dbReference>
<reference evidence="8 9" key="1">
    <citation type="journal article" date="2024" name="Proc. Natl. Acad. Sci. U.S.A.">
        <title>The genetic regulatory architecture and epigenomic basis for age-related changes in rattlesnake venom.</title>
        <authorList>
            <person name="Hogan M.P."/>
            <person name="Holding M.L."/>
            <person name="Nystrom G.S."/>
            <person name="Colston T.J."/>
            <person name="Bartlett D.A."/>
            <person name="Mason A.J."/>
            <person name="Ellsworth S.A."/>
            <person name="Rautsaw R.M."/>
            <person name="Lawrence K.C."/>
            <person name="Strickland J.L."/>
            <person name="He B."/>
            <person name="Fraser P."/>
            <person name="Margres M.J."/>
            <person name="Gilbert D.M."/>
            <person name="Gibbs H.L."/>
            <person name="Parkinson C.L."/>
            <person name="Rokyta D.R."/>
        </authorList>
    </citation>
    <scope>NUCLEOTIDE SEQUENCE [LARGE SCALE GENOMIC DNA]</scope>
    <source>
        <strain evidence="8">DRR0105</strain>
    </source>
</reference>
<feature type="chain" id="PRO_5043418629" evidence="5">
    <location>
        <begin position="28"/>
        <end position="424"/>
    </location>
</feature>
<dbReference type="Pfam" id="PF08246">
    <property type="entry name" value="Inhibitor_I29"/>
    <property type="match status" value="1"/>
</dbReference>
<dbReference type="InterPro" id="IPR013201">
    <property type="entry name" value="Prot_inhib_I29"/>
</dbReference>
<dbReference type="GO" id="GO:0008234">
    <property type="term" value="F:cysteine-type peptidase activity"/>
    <property type="evidence" value="ECO:0007669"/>
    <property type="project" value="UniProtKB-KW"/>
</dbReference>
<evidence type="ECO:0000313" key="8">
    <source>
        <dbReference type="EMBL" id="KAK9408958.1"/>
    </source>
</evidence>
<dbReference type="InterPro" id="IPR038765">
    <property type="entry name" value="Papain-like_cys_pep_sf"/>
</dbReference>
<feature type="signal peptide" evidence="5">
    <location>
        <begin position="1"/>
        <end position="27"/>
    </location>
</feature>
<evidence type="ECO:0000256" key="1">
    <source>
        <dbReference type="ARBA" id="ARBA00008455"/>
    </source>
</evidence>
<dbReference type="SMART" id="SM00645">
    <property type="entry name" value="Pept_C1"/>
    <property type="match status" value="1"/>
</dbReference>
<dbReference type="InterPro" id="IPR039417">
    <property type="entry name" value="Peptidase_C1A_papain-like"/>
</dbReference>
<dbReference type="InterPro" id="IPR013128">
    <property type="entry name" value="Peptidase_C1A"/>
</dbReference>
<dbReference type="Gene3D" id="3.90.70.10">
    <property type="entry name" value="Cysteine proteinases"/>
    <property type="match status" value="1"/>
</dbReference>